<sequence>MIGANGAALVTPPIYPRHMRTTYSDSPALSAEERARALALVERICGPLDAATRRTGAALEAHAAALAWVRKTTGRSPSPAPVAAALRQAAAGLHDVADERDPREVLFAIAEEALAAHLAEPA</sequence>
<dbReference type="KEGG" id="psuu:Psuf_049650"/>
<evidence type="ECO:0000313" key="1">
    <source>
        <dbReference type="EMBL" id="BCB87652.1"/>
    </source>
</evidence>
<proteinExistence type="predicted"/>
<dbReference type="Proteomes" id="UP000503011">
    <property type="component" value="Chromosome"/>
</dbReference>
<organism evidence="1 2">
    <name type="scientific">Phytohabitans suffuscus</name>
    <dbReference type="NCBI Taxonomy" id="624315"/>
    <lineage>
        <taxon>Bacteria</taxon>
        <taxon>Bacillati</taxon>
        <taxon>Actinomycetota</taxon>
        <taxon>Actinomycetes</taxon>
        <taxon>Micromonosporales</taxon>
        <taxon>Micromonosporaceae</taxon>
    </lineage>
</organism>
<name>A0A6F8YNF1_9ACTN</name>
<protein>
    <submittedName>
        <fullName evidence="1">Uncharacterized protein</fullName>
    </submittedName>
</protein>
<reference evidence="1 2" key="1">
    <citation type="submission" date="2020-03" db="EMBL/GenBank/DDBJ databases">
        <title>Whole genome shotgun sequence of Phytohabitans suffuscus NBRC 105367.</title>
        <authorList>
            <person name="Komaki H."/>
            <person name="Tamura T."/>
        </authorList>
    </citation>
    <scope>NUCLEOTIDE SEQUENCE [LARGE SCALE GENOMIC DNA]</scope>
    <source>
        <strain evidence="1 2">NBRC 105367</strain>
    </source>
</reference>
<dbReference type="EMBL" id="AP022871">
    <property type="protein sequence ID" value="BCB87652.1"/>
    <property type="molecule type" value="Genomic_DNA"/>
</dbReference>
<accession>A0A6F8YNF1</accession>
<keyword evidence="2" id="KW-1185">Reference proteome</keyword>
<dbReference type="AlphaFoldDB" id="A0A6F8YNF1"/>
<reference evidence="1 2" key="2">
    <citation type="submission" date="2020-03" db="EMBL/GenBank/DDBJ databases">
        <authorList>
            <person name="Ichikawa N."/>
            <person name="Kimura A."/>
            <person name="Kitahashi Y."/>
            <person name="Uohara A."/>
        </authorList>
    </citation>
    <scope>NUCLEOTIDE SEQUENCE [LARGE SCALE GENOMIC DNA]</scope>
    <source>
        <strain evidence="1 2">NBRC 105367</strain>
    </source>
</reference>
<gene>
    <name evidence="1" type="ORF">Psuf_049650</name>
</gene>
<evidence type="ECO:0000313" key="2">
    <source>
        <dbReference type="Proteomes" id="UP000503011"/>
    </source>
</evidence>